<evidence type="ECO:0000313" key="2">
    <source>
        <dbReference type="Proteomes" id="UP001311915"/>
    </source>
</evidence>
<gene>
    <name evidence="1" type="ORF">R3W88_033714</name>
</gene>
<keyword evidence="2" id="KW-1185">Reference proteome</keyword>
<organism evidence="1 2">
    <name type="scientific">Solanum pinnatisectum</name>
    <name type="common">tansyleaf nightshade</name>
    <dbReference type="NCBI Taxonomy" id="50273"/>
    <lineage>
        <taxon>Eukaryota</taxon>
        <taxon>Viridiplantae</taxon>
        <taxon>Streptophyta</taxon>
        <taxon>Embryophyta</taxon>
        <taxon>Tracheophyta</taxon>
        <taxon>Spermatophyta</taxon>
        <taxon>Magnoliopsida</taxon>
        <taxon>eudicotyledons</taxon>
        <taxon>Gunneridae</taxon>
        <taxon>Pentapetalae</taxon>
        <taxon>asterids</taxon>
        <taxon>lamiids</taxon>
        <taxon>Solanales</taxon>
        <taxon>Solanaceae</taxon>
        <taxon>Solanoideae</taxon>
        <taxon>Solaneae</taxon>
        <taxon>Solanum</taxon>
    </lineage>
</organism>
<sequence length="111" mass="13094">MCHIQGEVPCCMLFTYDIVLIDGTRDGVNNRLEVWKQSLKSKGFKLSKTKIEYLKCKFQGYTQVIPQGRKFQVSWVYDPINREIDNDVTYRIGAEWVKWRFAFGLFCDKNV</sequence>
<proteinExistence type="predicted"/>
<dbReference type="PANTHER" id="PTHR46238">
    <property type="entry name" value="REVERSE TRANSCRIPTASE DOMAIN-CONTAINING PROTEIN"/>
    <property type="match status" value="1"/>
</dbReference>
<comment type="caution">
    <text evidence="1">The sequence shown here is derived from an EMBL/GenBank/DDBJ whole genome shotgun (WGS) entry which is preliminary data.</text>
</comment>
<protein>
    <recommendedName>
        <fullName evidence="3">Reverse transcriptase domain-containing protein</fullName>
    </recommendedName>
</protein>
<dbReference type="PANTHER" id="PTHR46238:SF8">
    <property type="entry name" value="ENDONUCLEASE_EXONUCLEASE_PHOSPHATASE DOMAIN-CONTAINING PROTEIN"/>
    <property type="match status" value="1"/>
</dbReference>
<reference evidence="1 2" key="1">
    <citation type="submission" date="2023-10" db="EMBL/GenBank/DDBJ databases">
        <title>Genome-Wide Identification Analysis in wild type Solanum Pinnatisectum Reveals Some Genes Defensing Phytophthora Infestans.</title>
        <authorList>
            <person name="Sun C."/>
        </authorList>
    </citation>
    <scope>NUCLEOTIDE SEQUENCE [LARGE SCALE GENOMIC DNA]</scope>
    <source>
        <strain evidence="1">LQN</strain>
        <tissue evidence="1">Leaf</tissue>
    </source>
</reference>
<evidence type="ECO:0008006" key="3">
    <source>
        <dbReference type="Google" id="ProtNLM"/>
    </source>
</evidence>
<dbReference type="AlphaFoldDB" id="A0AAV9K0G2"/>
<accession>A0AAV9K0G2</accession>
<evidence type="ECO:0000313" key="1">
    <source>
        <dbReference type="EMBL" id="KAK4706750.1"/>
    </source>
</evidence>
<dbReference type="Proteomes" id="UP001311915">
    <property type="component" value="Unassembled WGS sequence"/>
</dbReference>
<name>A0AAV9K0G2_9SOLN</name>
<dbReference type="EMBL" id="JAWPEI010000052">
    <property type="protein sequence ID" value="KAK4706750.1"/>
    <property type="molecule type" value="Genomic_DNA"/>
</dbReference>